<sequence length="223" mass="25730">MTQYKVVEKFISINGEGRLSGQLAVFIRFAGCNLKCSYCDTRWANEKDVIYELMTTKEIYEYIKSTQIQNVTLTGGEPLLQEGMLKLIEKLTEDKELSIEIETNGSISIKEFADIRKNPPKITMDYKLSSSNMEDKMVVDNFNYLRRYDTVKFVVGGSEDLQKVKYIIDKYDLSKITNVYISPIFGEINTVEIVEFMKDNKMNGVTLQIQLHKVIWEPDKKGV</sequence>
<dbReference type="SFLD" id="SFLDG01067">
    <property type="entry name" value="SPASM/twitch_domain_containing"/>
    <property type="match status" value="1"/>
</dbReference>
<keyword evidence="7 8" id="KW-0456">Lyase</keyword>
<dbReference type="Proteomes" id="UP001078443">
    <property type="component" value="Unassembled WGS sequence"/>
</dbReference>
<dbReference type="Pfam" id="PF04055">
    <property type="entry name" value="Radical_SAM"/>
    <property type="match status" value="1"/>
</dbReference>
<feature type="binding site" evidence="8">
    <location>
        <position position="74"/>
    </location>
    <ligand>
        <name>substrate</name>
    </ligand>
</feature>
<evidence type="ECO:0000313" key="11">
    <source>
        <dbReference type="Proteomes" id="UP001078443"/>
    </source>
</evidence>
<dbReference type="InterPro" id="IPR023868">
    <property type="entry name" value="7-CO-7-deazaGua_synth_put_Clo"/>
</dbReference>
<protein>
    <recommendedName>
        <fullName evidence="8">7-carboxy-7-deazaguanine synthase</fullName>
        <shortName evidence="8">CDG synthase</shortName>
        <ecNumber evidence="8">4.3.99.3</ecNumber>
    </recommendedName>
    <alternativeName>
        <fullName evidence="8">Queuosine biosynthesis protein QueE</fullName>
    </alternativeName>
</protein>
<comment type="catalytic activity">
    <reaction evidence="8">
        <text>6-carboxy-5,6,7,8-tetrahydropterin + H(+) = 7-carboxy-7-carbaguanine + NH4(+)</text>
        <dbReference type="Rhea" id="RHEA:27974"/>
        <dbReference type="ChEBI" id="CHEBI:15378"/>
        <dbReference type="ChEBI" id="CHEBI:28938"/>
        <dbReference type="ChEBI" id="CHEBI:61032"/>
        <dbReference type="ChEBI" id="CHEBI:61036"/>
        <dbReference type="EC" id="4.3.99.3"/>
    </reaction>
</comment>
<organism evidence="10 11">
    <name type="scientific">Clostridium aestuarii</name>
    <dbReference type="NCBI Taxonomy" id="338193"/>
    <lineage>
        <taxon>Bacteria</taxon>
        <taxon>Bacillati</taxon>
        <taxon>Bacillota</taxon>
        <taxon>Clostridia</taxon>
        <taxon>Eubacteriales</taxon>
        <taxon>Clostridiaceae</taxon>
        <taxon>Clostridium</taxon>
    </lineage>
</organism>
<dbReference type="InterPro" id="IPR007197">
    <property type="entry name" value="rSAM"/>
</dbReference>
<dbReference type="SFLD" id="SFLDS00029">
    <property type="entry name" value="Radical_SAM"/>
    <property type="match status" value="1"/>
</dbReference>
<evidence type="ECO:0000256" key="7">
    <source>
        <dbReference type="ARBA" id="ARBA00023239"/>
    </source>
</evidence>
<feature type="binding site" evidence="8">
    <location>
        <begin position="13"/>
        <end position="15"/>
    </location>
    <ligand>
        <name>substrate</name>
    </ligand>
</feature>
<evidence type="ECO:0000313" key="10">
    <source>
        <dbReference type="EMBL" id="MCY6483341.1"/>
    </source>
</evidence>
<feature type="binding site" evidence="8">
    <location>
        <position position="41"/>
    </location>
    <ligand>
        <name>Mg(2+)</name>
        <dbReference type="ChEBI" id="CHEBI:18420"/>
    </ligand>
</feature>
<dbReference type="SUPFAM" id="SSF102114">
    <property type="entry name" value="Radical SAM enzymes"/>
    <property type="match status" value="1"/>
</dbReference>
<dbReference type="InterPro" id="IPR024924">
    <property type="entry name" value="7-CO-7-deazaguanine_synth-like"/>
</dbReference>
<feature type="binding site" evidence="8">
    <location>
        <position position="32"/>
    </location>
    <ligand>
        <name>[4Fe-4S] cluster</name>
        <dbReference type="ChEBI" id="CHEBI:49883"/>
        <note>4Fe-4S-S-AdoMet</note>
    </ligand>
</feature>
<keyword evidence="3 8" id="KW-0479">Metal-binding</keyword>
<evidence type="ECO:0000256" key="2">
    <source>
        <dbReference type="ARBA" id="ARBA00022691"/>
    </source>
</evidence>
<comment type="caution">
    <text evidence="8">Lacks conserved residue(s) required for the propagation of feature annotation.</text>
</comment>
<keyword evidence="6 8" id="KW-0411">Iron-sulfur</keyword>
<gene>
    <name evidence="8 10" type="primary">queE</name>
    <name evidence="10" type="ORF">OW763_03090</name>
</gene>
<keyword evidence="8" id="KW-0671">Queuosine biosynthesis</keyword>
<proteinExistence type="inferred from homology"/>
<evidence type="ECO:0000256" key="1">
    <source>
        <dbReference type="ARBA" id="ARBA00022485"/>
    </source>
</evidence>
<dbReference type="HAMAP" id="MF_00917">
    <property type="entry name" value="QueE"/>
    <property type="match status" value="1"/>
</dbReference>
<feature type="binding site" evidence="8">
    <location>
        <position position="76"/>
    </location>
    <ligand>
        <name>S-adenosyl-L-methionine</name>
        <dbReference type="ChEBI" id="CHEBI:59789"/>
    </ligand>
</feature>
<dbReference type="PROSITE" id="PS51918">
    <property type="entry name" value="RADICAL_SAM"/>
    <property type="match status" value="1"/>
</dbReference>
<evidence type="ECO:0000256" key="5">
    <source>
        <dbReference type="ARBA" id="ARBA00023004"/>
    </source>
</evidence>
<dbReference type="CDD" id="cd01335">
    <property type="entry name" value="Radical_SAM"/>
    <property type="match status" value="1"/>
</dbReference>
<dbReference type="EC" id="4.3.99.3" evidence="8"/>
<comment type="subunit">
    <text evidence="8">Homodimer.</text>
</comment>
<evidence type="ECO:0000256" key="6">
    <source>
        <dbReference type="ARBA" id="ARBA00023014"/>
    </source>
</evidence>
<feature type="binding site" evidence="8">
    <location>
        <position position="39"/>
    </location>
    <ligand>
        <name>[4Fe-4S] cluster</name>
        <dbReference type="ChEBI" id="CHEBI:49883"/>
        <note>4Fe-4S-S-AdoMet</note>
    </ligand>
</feature>
<comment type="cofactor">
    <cofactor evidence="8">
        <name>[4Fe-4S] cluster</name>
        <dbReference type="ChEBI" id="CHEBI:49883"/>
    </cofactor>
    <text evidence="8">Binds 1 [4Fe-4S] cluster. The cluster is coordinated with 3 cysteines and an exchangeable S-adenosyl-L-methionine.</text>
</comment>
<comment type="caution">
    <text evidence="10">The sequence shown here is derived from an EMBL/GenBank/DDBJ whole genome shotgun (WGS) entry which is preliminary data.</text>
</comment>
<keyword evidence="5 8" id="KW-0408">Iron</keyword>
<keyword evidence="11" id="KW-1185">Reference proteome</keyword>
<evidence type="ECO:0000259" key="9">
    <source>
        <dbReference type="PROSITE" id="PS51918"/>
    </source>
</evidence>
<dbReference type="NCBIfam" id="TIGR03963">
    <property type="entry name" value="rSAM_QueE_Clost"/>
    <property type="match status" value="1"/>
</dbReference>
<feature type="binding site" evidence="8">
    <location>
        <position position="36"/>
    </location>
    <ligand>
        <name>[4Fe-4S] cluster</name>
        <dbReference type="ChEBI" id="CHEBI:49883"/>
        <note>4Fe-4S-S-AdoMet</note>
    </ligand>
</feature>
<keyword evidence="2 8" id="KW-0949">S-adenosyl-L-methionine</keyword>
<reference evidence="10" key="1">
    <citation type="submission" date="2022-12" db="EMBL/GenBank/DDBJ databases">
        <authorList>
            <person name="Wang J."/>
        </authorList>
    </citation>
    <scope>NUCLEOTIDE SEQUENCE</scope>
    <source>
        <strain evidence="10">HY-45-18</strain>
    </source>
</reference>
<dbReference type="PANTHER" id="PTHR42836:SF1">
    <property type="entry name" value="7-CARBOXY-7-DEAZAGUANINE SYNTHASE"/>
    <property type="match status" value="1"/>
</dbReference>
<accession>A0ABT4CWF6</accession>
<comment type="function">
    <text evidence="8">Catalyzes the complex heterocyclic radical-mediated conversion of 6-carboxy-5,6,7,8-tetrahydropterin (CPH4) to 7-carboxy-7-deazaguanine (CDG), a step common to the biosynthetic pathways of all 7-deazapurine-containing compounds.</text>
</comment>
<evidence type="ECO:0000256" key="8">
    <source>
        <dbReference type="HAMAP-Rule" id="MF_00917"/>
    </source>
</evidence>
<evidence type="ECO:0000256" key="4">
    <source>
        <dbReference type="ARBA" id="ARBA00022842"/>
    </source>
</evidence>
<feature type="binding site" evidence="8">
    <location>
        <begin position="38"/>
        <end position="40"/>
    </location>
    <ligand>
        <name>S-adenosyl-L-methionine</name>
        <dbReference type="ChEBI" id="CHEBI:59789"/>
    </ligand>
</feature>
<evidence type="ECO:0000256" key="3">
    <source>
        <dbReference type="ARBA" id="ARBA00022723"/>
    </source>
</evidence>
<comment type="cofactor">
    <cofactor evidence="8">
        <name>S-adenosyl-L-methionine</name>
        <dbReference type="ChEBI" id="CHEBI:59789"/>
    </cofactor>
    <text evidence="8">Binds 1 S-adenosyl-L-methionine per subunit.</text>
</comment>
<dbReference type="RefSeq" id="WP_268039593.1">
    <property type="nucleotide sequence ID" value="NZ_JAPQER010000001.1"/>
</dbReference>
<name>A0ABT4CWF6_9CLOT</name>
<feature type="domain" description="Radical SAM core" evidence="9">
    <location>
        <begin position="19"/>
        <end position="218"/>
    </location>
</feature>
<feature type="binding site" evidence="8">
    <location>
        <position position="28"/>
    </location>
    <ligand>
        <name>substrate</name>
    </ligand>
</feature>
<comment type="pathway">
    <text evidence="8">Purine metabolism; 7-cyano-7-deazaguanine biosynthesis.</text>
</comment>
<dbReference type="Gene3D" id="3.20.20.70">
    <property type="entry name" value="Aldolase class I"/>
    <property type="match status" value="1"/>
</dbReference>
<comment type="similarity">
    <text evidence="8">Belongs to the radical SAM superfamily. 7-carboxy-7-deazaguanine synthase family.</text>
</comment>
<dbReference type="PIRSF" id="PIRSF000370">
    <property type="entry name" value="QueE"/>
    <property type="match status" value="1"/>
</dbReference>
<keyword evidence="4 8" id="KW-0460">Magnesium</keyword>
<dbReference type="InterPro" id="IPR013785">
    <property type="entry name" value="Aldolase_TIM"/>
</dbReference>
<dbReference type="EMBL" id="JAPQER010000001">
    <property type="protein sequence ID" value="MCY6483341.1"/>
    <property type="molecule type" value="Genomic_DNA"/>
</dbReference>
<keyword evidence="1 8" id="KW-0004">4Fe-4S</keyword>
<dbReference type="PANTHER" id="PTHR42836">
    <property type="entry name" value="7-CARBOXY-7-DEAZAGUANINE SYNTHASE"/>
    <property type="match status" value="1"/>
</dbReference>
<comment type="cofactor">
    <cofactor evidence="8">
        <name>Mg(2+)</name>
        <dbReference type="ChEBI" id="CHEBI:18420"/>
    </cofactor>
</comment>
<dbReference type="InterPro" id="IPR058240">
    <property type="entry name" value="rSAM_sf"/>
</dbReference>